<dbReference type="AlphaFoldDB" id="A0A1H6MCX5"/>
<protein>
    <submittedName>
        <fullName evidence="1">Uncharacterized protein</fullName>
    </submittedName>
</protein>
<evidence type="ECO:0000313" key="2">
    <source>
        <dbReference type="Proteomes" id="UP000198988"/>
    </source>
</evidence>
<gene>
    <name evidence="1" type="ORF">BAZSYMA_ACONTIG192262_0</name>
</gene>
<name>A0A1H6MCX5_9GAMM</name>
<reference evidence="2" key="1">
    <citation type="submission" date="2016-06" db="EMBL/GenBank/DDBJ databases">
        <authorList>
            <person name="Petersen J."/>
            <person name="Sayavedra L."/>
        </authorList>
    </citation>
    <scope>NUCLEOTIDE SEQUENCE [LARGE SCALE GENOMIC DNA]</scope>
    <source>
        <strain evidence="2">BazSymA</strain>
    </source>
</reference>
<organism evidence="1 2">
    <name type="scientific">Bathymodiolus azoricus thioautotrophic gill symbiont</name>
    <dbReference type="NCBI Taxonomy" id="235205"/>
    <lineage>
        <taxon>Bacteria</taxon>
        <taxon>Pseudomonadati</taxon>
        <taxon>Pseudomonadota</taxon>
        <taxon>Gammaproteobacteria</taxon>
        <taxon>sulfur-oxidizing symbionts</taxon>
    </lineage>
</organism>
<proteinExistence type="predicted"/>
<evidence type="ECO:0000313" key="1">
    <source>
        <dbReference type="EMBL" id="SEH99347.1"/>
    </source>
</evidence>
<accession>A0A1H6MCX5</accession>
<sequence length="52" mass="6116">MILIQHFLQKLKIKRKTNNLHLMVIGIDGLDREVTLMMNLMISTLLFYEVVS</sequence>
<dbReference type="Proteomes" id="UP000198988">
    <property type="component" value="Unassembled WGS sequence"/>
</dbReference>
<dbReference type="EMBL" id="CDSC02000412">
    <property type="protein sequence ID" value="SEH99347.1"/>
    <property type="molecule type" value="Genomic_DNA"/>
</dbReference>